<feature type="region of interest" description="Disordered" evidence="7">
    <location>
        <begin position="149"/>
        <end position="176"/>
    </location>
</feature>
<evidence type="ECO:0000256" key="6">
    <source>
        <dbReference type="ARBA" id="ARBA00022837"/>
    </source>
</evidence>
<organism evidence="9">
    <name type="scientific">Schlesneria paludicola</name>
    <dbReference type="NCBI Taxonomy" id="360056"/>
    <lineage>
        <taxon>Bacteria</taxon>
        <taxon>Pseudomonadati</taxon>
        <taxon>Planctomycetota</taxon>
        <taxon>Planctomycetia</taxon>
        <taxon>Planctomycetales</taxon>
        <taxon>Planctomycetaceae</taxon>
        <taxon>Schlesneria</taxon>
    </lineage>
</organism>
<keyword evidence="6" id="KW-0106">Calcium</keyword>
<dbReference type="Gene3D" id="3.40.720.10">
    <property type="entry name" value="Alkaline Phosphatase, subunit A"/>
    <property type="match status" value="1"/>
</dbReference>
<evidence type="ECO:0000313" key="9">
    <source>
        <dbReference type="EMBL" id="HGT38082.1"/>
    </source>
</evidence>
<gene>
    <name evidence="9" type="ORF">ENS64_02260</name>
</gene>
<dbReference type="InterPro" id="IPR017850">
    <property type="entry name" value="Alkaline_phosphatase_core_sf"/>
</dbReference>
<sequence length="475" mass="53298">MQMARGCWLGCFRLLVLLVVWCLAGGRPLVVSAADGRWNVLFLMSDDLRPELGCYGHPQVKSPAIDALARSGVRFDRAYCQYPLCNPSRTSLLTGRYPTTTDVLDNRTWFGALHPDFVSLPRWFRDHGYASLRCGKIFHGGIDDADAWTEGGEPRQFAGVTAPNPPNTQDRRSRSDRIVVLDGDGQDHVDYRTAERAIDYLRRYRDRPFFLACGFTKPHSPPTAPRRFFEWYEPERIPLPSTFGPKAVAPLGHPAAAITPNGDLFIQRDATPEEARLMIEAYWASVSWVDWNVGRVLAVLDELHLRQRTIVLFWGDHGYHLGEFGKWSKHGSLYELGTRVPLIISVPGMEGNGGVVTRPVESIDLYPTLCALCGLECPPGLQGSSLVPLLRNPAAEWTKPAFSVAGNRQKLGVAVRTERFRYAEWNGGKDGEMLFDALHDPHEERNLAEDPRYAEVKRELAKLVRNLPGVQREAP</sequence>
<keyword evidence="4" id="KW-0732">Signal</keyword>
<proteinExistence type="inferred from homology"/>
<dbReference type="SUPFAM" id="SSF53649">
    <property type="entry name" value="Alkaline phosphatase-like"/>
    <property type="match status" value="1"/>
</dbReference>
<accession>A0A7C4LIQ5</accession>
<comment type="cofactor">
    <cofactor evidence="1">
        <name>Ca(2+)</name>
        <dbReference type="ChEBI" id="CHEBI:29108"/>
    </cofactor>
</comment>
<dbReference type="GO" id="GO:0005737">
    <property type="term" value="C:cytoplasm"/>
    <property type="evidence" value="ECO:0007669"/>
    <property type="project" value="TreeGrafter"/>
</dbReference>
<dbReference type="InterPro" id="IPR000917">
    <property type="entry name" value="Sulfatase_N"/>
</dbReference>
<dbReference type="PANTHER" id="PTHR45953:SF1">
    <property type="entry name" value="IDURONATE 2-SULFATASE"/>
    <property type="match status" value="1"/>
</dbReference>
<dbReference type="EMBL" id="DSVQ01000005">
    <property type="protein sequence ID" value="HGT38082.1"/>
    <property type="molecule type" value="Genomic_DNA"/>
</dbReference>
<dbReference type="AlphaFoldDB" id="A0A7C4LIQ5"/>
<feature type="domain" description="Sulfatase N-terminal" evidence="8">
    <location>
        <begin position="39"/>
        <end position="374"/>
    </location>
</feature>
<dbReference type="GO" id="GO:0004423">
    <property type="term" value="F:iduronate-2-sulfatase activity"/>
    <property type="evidence" value="ECO:0007669"/>
    <property type="project" value="InterPro"/>
</dbReference>
<dbReference type="InterPro" id="IPR035874">
    <property type="entry name" value="IDS"/>
</dbReference>
<evidence type="ECO:0000256" key="3">
    <source>
        <dbReference type="ARBA" id="ARBA00022723"/>
    </source>
</evidence>
<name>A0A7C4LIQ5_9PLAN</name>
<dbReference type="CDD" id="cd16030">
    <property type="entry name" value="iduronate-2-sulfatase"/>
    <property type="match status" value="1"/>
</dbReference>
<dbReference type="PANTHER" id="PTHR45953">
    <property type="entry name" value="IDURONATE 2-SULFATASE"/>
    <property type="match status" value="1"/>
</dbReference>
<dbReference type="GO" id="GO:0046872">
    <property type="term" value="F:metal ion binding"/>
    <property type="evidence" value="ECO:0007669"/>
    <property type="project" value="UniProtKB-KW"/>
</dbReference>
<dbReference type="Pfam" id="PF00884">
    <property type="entry name" value="Sulfatase"/>
    <property type="match status" value="1"/>
</dbReference>
<evidence type="ECO:0000256" key="7">
    <source>
        <dbReference type="SAM" id="MobiDB-lite"/>
    </source>
</evidence>
<evidence type="ECO:0000256" key="2">
    <source>
        <dbReference type="ARBA" id="ARBA00008779"/>
    </source>
</evidence>
<evidence type="ECO:0000256" key="4">
    <source>
        <dbReference type="ARBA" id="ARBA00022729"/>
    </source>
</evidence>
<comment type="similarity">
    <text evidence="2">Belongs to the sulfatase family.</text>
</comment>
<evidence type="ECO:0000256" key="1">
    <source>
        <dbReference type="ARBA" id="ARBA00001913"/>
    </source>
</evidence>
<reference evidence="9" key="1">
    <citation type="journal article" date="2020" name="mSystems">
        <title>Genome- and Community-Level Interaction Insights into Carbon Utilization and Element Cycling Functions of Hydrothermarchaeota in Hydrothermal Sediment.</title>
        <authorList>
            <person name="Zhou Z."/>
            <person name="Liu Y."/>
            <person name="Xu W."/>
            <person name="Pan J."/>
            <person name="Luo Z.H."/>
            <person name="Li M."/>
        </authorList>
    </citation>
    <scope>NUCLEOTIDE SEQUENCE [LARGE SCALE GENOMIC DNA]</scope>
    <source>
        <strain evidence="9">SpSt-508</strain>
    </source>
</reference>
<protein>
    <submittedName>
        <fullName evidence="9">Sulfatase</fullName>
    </submittedName>
</protein>
<comment type="caution">
    <text evidence="9">The sequence shown here is derived from an EMBL/GenBank/DDBJ whole genome shotgun (WGS) entry which is preliminary data.</text>
</comment>
<keyword evidence="5" id="KW-0378">Hydrolase</keyword>
<evidence type="ECO:0000256" key="5">
    <source>
        <dbReference type="ARBA" id="ARBA00022801"/>
    </source>
</evidence>
<keyword evidence="3" id="KW-0479">Metal-binding</keyword>
<evidence type="ECO:0000259" key="8">
    <source>
        <dbReference type="Pfam" id="PF00884"/>
    </source>
</evidence>